<evidence type="ECO:0008006" key="11">
    <source>
        <dbReference type="Google" id="ProtNLM"/>
    </source>
</evidence>
<accession>A0A2N3Q1E5</accession>
<dbReference type="PANTHER" id="PTHR37937:SF1">
    <property type="entry name" value="CONJUGATIVE TRANSFER: DNA TRANSPORT"/>
    <property type="match status" value="1"/>
</dbReference>
<evidence type="ECO:0000313" key="10">
    <source>
        <dbReference type="Proteomes" id="UP000233293"/>
    </source>
</evidence>
<evidence type="ECO:0000256" key="3">
    <source>
        <dbReference type="ARBA" id="ARBA00022475"/>
    </source>
</evidence>
<dbReference type="Gene3D" id="3.40.50.300">
    <property type="entry name" value="P-loop containing nucleotide triphosphate hydrolases"/>
    <property type="match status" value="1"/>
</dbReference>
<gene>
    <name evidence="9" type="ORF">CWS72_01140</name>
</gene>
<dbReference type="AlphaFoldDB" id="A0A2N3Q1E5"/>
<keyword evidence="6 8" id="KW-0472">Membrane</keyword>
<comment type="caution">
    <text evidence="9">The sequence shown here is derived from an EMBL/GenBank/DDBJ whole genome shotgun (WGS) entry which is preliminary data.</text>
</comment>
<evidence type="ECO:0000256" key="7">
    <source>
        <dbReference type="SAM" id="MobiDB-lite"/>
    </source>
</evidence>
<dbReference type="SUPFAM" id="SSF52540">
    <property type="entry name" value="P-loop containing nucleoside triphosphate hydrolases"/>
    <property type="match status" value="1"/>
</dbReference>
<feature type="region of interest" description="Disordered" evidence="7">
    <location>
        <begin position="646"/>
        <end position="667"/>
    </location>
</feature>
<comment type="similarity">
    <text evidence="2">Belongs to the VirD4/TraG family.</text>
</comment>
<evidence type="ECO:0000256" key="4">
    <source>
        <dbReference type="ARBA" id="ARBA00022692"/>
    </source>
</evidence>
<protein>
    <recommendedName>
        <fullName evidence="11">Type IV secretory system conjugative DNA transfer family protein</fullName>
    </recommendedName>
</protein>
<proteinExistence type="inferred from homology"/>
<organism evidence="9 10">
    <name type="scientific">Telmatospirillum siberiense</name>
    <dbReference type="NCBI Taxonomy" id="382514"/>
    <lineage>
        <taxon>Bacteria</taxon>
        <taxon>Pseudomonadati</taxon>
        <taxon>Pseudomonadota</taxon>
        <taxon>Alphaproteobacteria</taxon>
        <taxon>Rhodospirillales</taxon>
        <taxon>Rhodospirillaceae</taxon>
        <taxon>Telmatospirillum</taxon>
    </lineage>
</organism>
<dbReference type="EMBL" id="PIUM01000001">
    <property type="protein sequence ID" value="PKU26480.1"/>
    <property type="molecule type" value="Genomic_DNA"/>
</dbReference>
<keyword evidence="10" id="KW-1185">Reference proteome</keyword>
<keyword evidence="4 8" id="KW-0812">Transmembrane</keyword>
<dbReference type="InterPro" id="IPR027417">
    <property type="entry name" value="P-loop_NTPase"/>
</dbReference>
<dbReference type="Proteomes" id="UP000233293">
    <property type="component" value="Unassembled WGS sequence"/>
</dbReference>
<evidence type="ECO:0000256" key="5">
    <source>
        <dbReference type="ARBA" id="ARBA00022989"/>
    </source>
</evidence>
<name>A0A2N3Q1E5_9PROT</name>
<sequence length="667" mass="73236">MEDEMRKSVRWQIVVALSAIVMLLGTVPLALPLTYLSERGVSLESVGWVEGYFATLTEHGGYWLAVHREWLAQALSSGRFPPLVVVFPFLALTVLGVGLRLNPHSMIPAVYGSARWADDGDVARMGLLSGMIVVLGQWRRRWLTLPETLSVLCIAPPGTGKTAAVVVPTILKCDGTSMIINDVKPELHAITSGYRQRVGPVFRLEWAAEDDPAAGIYHPRWNPLSPRSLPDNGPQRDLYIERLGAVLIPDPQGGADPHWSKKGRAALVGLTHFIVSKCEHGDMRGLPAEWQGREACFPMLLDWITEASLAAGEKIEALKESDPNAAFMADPIRMFLIEAVNEAREKGYAHRAVMELTQLANTPDRERGSILSTMDAGLTIFKNSAVRQRTAVSDFQFSDVRGMRDPRGGKLRPLTIYLCVSQEDGRALGVISALFIEALSAYLTSHPPGHVDAAGRKSGPYPALFVLDEFPQMPKIQALIDGPAVGRGQKVSYLLIGQDFAQIEDKYGKTGLETLLSTTAAKVVLPLNNEAVAKRFSEMVGSRTFEGKTSGRTYGFSRQANPFAVNINKSLSAVALIHPADFMAMPAGTHIVLFQKFTNRPIRARTPFYFKDRVLRRRAWDVRKDRGPRPAPALPEWLAATREVEVFGEEQGTSEGRRAGSPSMGTP</sequence>
<reference evidence="10" key="1">
    <citation type="submission" date="2017-12" db="EMBL/GenBank/DDBJ databases">
        <title>Draft genome sequence of Telmatospirillum siberiense 26-4b1T, an acidotolerant peatland alphaproteobacterium potentially involved in sulfur cycling.</title>
        <authorList>
            <person name="Hausmann B."/>
            <person name="Pjevac P."/>
            <person name="Schreck K."/>
            <person name="Herbold C.W."/>
            <person name="Daims H."/>
            <person name="Wagner M."/>
            <person name="Pester M."/>
            <person name="Loy A."/>
        </authorList>
    </citation>
    <scope>NUCLEOTIDE SEQUENCE [LARGE SCALE GENOMIC DNA]</scope>
    <source>
        <strain evidence="10">26-4b1</strain>
    </source>
</reference>
<dbReference type="GO" id="GO:0005886">
    <property type="term" value="C:plasma membrane"/>
    <property type="evidence" value="ECO:0007669"/>
    <property type="project" value="UniProtKB-SubCell"/>
</dbReference>
<feature type="transmembrane region" description="Helical" evidence="8">
    <location>
        <begin position="12"/>
        <end position="35"/>
    </location>
</feature>
<keyword evidence="5 8" id="KW-1133">Transmembrane helix</keyword>
<evidence type="ECO:0000313" key="9">
    <source>
        <dbReference type="EMBL" id="PKU26480.1"/>
    </source>
</evidence>
<keyword evidence="3" id="KW-1003">Cell membrane</keyword>
<evidence type="ECO:0000256" key="8">
    <source>
        <dbReference type="SAM" id="Phobius"/>
    </source>
</evidence>
<evidence type="ECO:0000256" key="2">
    <source>
        <dbReference type="ARBA" id="ARBA00008806"/>
    </source>
</evidence>
<evidence type="ECO:0000256" key="6">
    <source>
        <dbReference type="ARBA" id="ARBA00023136"/>
    </source>
</evidence>
<dbReference type="PANTHER" id="PTHR37937">
    <property type="entry name" value="CONJUGATIVE TRANSFER: DNA TRANSPORT"/>
    <property type="match status" value="1"/>
</dbReference>
<dbReference type="Pfam" id="PF02534">
    <property type="entry name" value="T4SS-DNA_transf"/>
    <property type="match status" value="1"/>
</dbReference>
<feature type="transmembrane region" description="Helical" evidence="8">
    <location>
        <begin position="80"/>
        <end position="101"/>
    </location>
</feature>
<dbReference type="InterPro" id="IPR051539">
    <property type="entry name" value="T4SS-coupling_protein"/>
</dbReference>
<dbReference type="InterPro" id="IPR003688">
    <property type="entry name" value="TraG/VirD4"/>
</dbReference>
<comment type="subcellular location">
    <subcellularLocation>
        <location evidence="1">Cell membrane</location>
        <topology evidence="1">Multi-pass membrane protein</topology>
    </subcellularLocation>
</comment>
<evidence type="ECO:0000256" key="1">
    <source>
        <dbReference type="ARBA" id="ARBA00004651"/>
    </source>
</evidence>
<dbReference type="CDD" id="cd01127">
    <property type="entry name" value="TrwB_TraG_TraD_VirD4"/>
    <property type="match status" value="2"/>
</dbReference>